<keyword evidence="4" id="KW-0804">Transcription</keyword>
<sequence length="300" mass="32251">MHETLAAMELRLLETFRAVARLGTISAAAGELLVSQPALSRQIQQLERDLGLVLFTRTGRRLELTAAGRQFLTAADSVASAVDGAASIASSLAAGQLTRVRMAAPTTTLSDVLAPFLAELSPDDPLITVEECNYPQALAAIGTRVDMAILTAPPPRELAGRLVAELPVWAYVSSDHRFAASHEVDLEDLARERLIVLDRSARPRLLLDDAMVAACLAHHEPIECAHPRVAQALAAARRGVAVVSDDPRFDLVPVAIRTPAGRLSINLHAAWDREHHAAAELHILADRLRSFCAGRYGGID</sequence>
<dbReference type="InterPro" id="IPR036388">
    <property type="entry name" value="WH-like_DNA-bd_sf"/>
</dbReference>
<evidence type="ECO:0000256" key="1">
    <source>
        <dbReference type="ARBA" id="ARBA00009437"/>
    </source>
</evidence>
<evidence type="ECO:0000256" key="2">
    <source>
        <dbReference type="ARBA" id="ARBA00023015"/>
    </source>
</evidence>
<accession>A0ABN2XBF3</accession>
<evidence type="ECO:0000256" key="4">
    <source>
        <dbReference type="ARBA" id="ARBA00023163"/>
    </source>
</evidence>
<dbReference type="PANTHER" id="PTHR30419">
    <property type="entry name" value="HTH-TYPE TRANSCRIPTIONAL REGULATOR YBHD"/>
    <property type="match status" value="1"/>
</dbReference>
<dbReference type="CDD" id="cd05466">
    <property type="entry name" value="PBP2_LTTR_substrate"/>
    <property type="match status" value="1"/>
</dbReference>
<dbReference type="InterPro" id="IPR036390">
    <property type="entry name" value="WH_DNA-bd_sf"/>
</dbReference>
<evidence type="ECO:0000313" key="7">
    <source>
        <dbReference type="Proteomes" id="UP001501161"/>
    </source>
</evidence>
<gene>
    <name evidence="6" type="ORF">GCM10009726_21840</name>
</gene>
<dbReference type="SUPFAM" id="SSF53850">
    <property type="entry name" value="Periplasmic binding protein-like II"/>
    <property type="match status" value="1"/>
</dbReference>
<reference evidence="6 7" key="1">
    <citation type="journal article" date="2019" name="Int. J. Syst. Evol. Microbiol.">
        <title>The Global Catalogue of Microorganisms (GCM) 10K type strain sequencing project: providing services to taxonomists for standard genome sequencing and annotation.</title>
        <authorList>
            <consortium name="The Broad Institute Genomics Platform"/>
            <consortium name="The Broad Institute Genome Sequencing Center for Infectious Disease"/>
            <person name="Wu L."/>
            <person name="Ma J."/>
        </authorList>
    </citation>
    <scope>NUCLEOTIDE SEQUENCE [LARGE SCALE GENOMIC DNA]</scope>
    <source>
        <strain evidence="6 7">JCM 13813</strain>
    </source>
</reference>
<dbReference type="PANTHER" id="PTHR30419:SF8">
    <property type="entry name" value="NITROGEN ASSIMILATION TRANSCRIPTIONAL ACTIVATOR-RELATED"/>
    <property type="match status" value="1"/>
</dbReference>
<keyword evidence="2" id="KW-0805">Transcription regulation</keyword>
<dbReference type="Gene3D" id="3.40.190.10">
    <property type="entry name" value="Periplasmic binding protein-like II"/>
    <property type="match status" value="2"/>
</dbReference>
<dbReference type="InterPro" id="IPR005119">
    <property type="entry name" value="LysR_subst-bd"/>
</dbReference>
<dbReference type="SUPFAM" id="SSF46785">
    <property type="entry name" value="Winged helix' DNA-binding domain"/>
    <property type="match status" value="1"/>
</dbReference>
<keyword evidence="7" id="KW-1185">Reference proteome</keyword>
<comment type="similarity">
    <text evidence="1">Belongs to the LysR transcriptional regulatory family.</text>
</comment>
<keyword evidence="3" id="KW-0238">DNA-binding</keyword>
<dbReference type="PRINTS" id="PR00039">
    <property type="entry name" value="HTHLYSR"/>
</dbReference>
<dbReference type="InterPro" id="IPR050950">
    <property type="entry name" value="HTH-type_LysR_regulators"/>
</dbReference>
<proteinExistence type="inferred from homology"/>
<dbReference type="InterPro" id="IPR000847">
    <property type="entry name" value="LysR_HTH_N"/>
</dbReference>
<evidence type="ECO:0000259" key="5">
    <source>
        <dbReference type="PROSITE" id="PS50931"/>
    </source>
</evidence>
<evidence type="ECO:0000256" key="3">
    <source>
        <dbReference type="ARBA" id="ARBA00023125"/>
    </source>
</evidence>
<evidence type="ECO:0000313" key="6">
    <source>
        <dbReference type="EMBL" id="GAA2107905.1"/>
    </source>
</evidence>
<protein>
    <recommendedName>
        <fullName evidence="5">HTH lysR-type domain-containing protein</fullName>
    </recommendedName>
</protein>
<organism evidence="6 7">
    <name type="scientific">Nocardioides furvisabuli</name>
    <dbReference type="NCBI Taxonomy" id="375542"/>
    <lineage>
        <taxon>Bacteria</taxon>
        <taxon>Bacillati</taxon>
        <taxon>Actinomycetota</taxon>
        <taxon>Actinomycetes</taxon>
        <taxon>Propionibacteriales</taxon>
        <taxon>Nocardioidaceae</taxon>
        <taxon>Nocardioides</taxon>
    </lineage>
</organism>
<comment type="caution">
    <text evidence="6">The sequence shown here is derived from an EMBL/GenBank/DDBJ whole genome shotgun (WGS) entry which is preliminary data.</text>
</comment>
<feature type="domain" description="HTH lysR-type" evidence="5">
    <location>
        <begin position="8"/>
        <end position="65"/>
    </location>
</feature>
<dbReference type="EMBL" id="BAAAMQ010000010">
    <property type="protein sequence ID" value="GAA2107905.1"/>
    <property type="molecule type" value="Genomic_DNA"/>
</dbReference>
<name>A0ABN2XBF3_9ACTN</name>
<dbReference type="Proteomes" id="UP001501161">
    <property type="component" value="Unassembled WGS sequence"/>
</dbReference>
<dbReference type="PROSITE" id="PS50931">
    <property type="entry name" value="HTH_LYSR"/>
    <property type="match status" value="1"/>
</dbReference>
<dbReference type="Pfam" id="PF00126">
    <property type="entry name" value="HTH_1"/>
    <property type="match status" value="1"/>
</dbReference>
<dbReference type="Pfam" id="PF03466">
    <property type="entry name" value="LysR_substrate"/>
    <property type="match status" value="1"/>
</dbReference>
<dbReference type="Gene3D" id="1.10.10.10">
    <property type="entry name" value="Winged helix-like DNA-binding domain superfamily/Winged helix DNA-binding domain"/>
    <property type="match status" value="1"/>
</dbReference>